<dbReference type="CDD" id="cd09097">
    <property type="entry name" value="Deadenylase_CCR4"/>
    <property type="match status" value="1"/>
</dbReference>
<dbReference type="SMART" id="SM00369">
    <property type="entry name" value="LRR_TYP"/>
    <property type="match status" value="3"/>
</dbReference>
<dbReference type="AlphaFoldDB" id="A0A8H6FKJ0"/>
<dbReference type="EC" id="3.1.13.4" evidence="6"/>
<keyword evidence="12" id="KW-0378">Hydrolase</keyword>
<evidence type="ECO:0000256" key="24">
    <source>
        <dbReference type="SAM" id="MobiDB-lite"/>
    </source>
</evidence>
<organism evidence="26 27">
    <name type="scientific">Letharia lupina</name>
    <dbReference type="NCBI Taxonomy" id="560253"/>
    <lineage>
        <taxon>Eukaryota</taxon>
        <taxon>Fungi</taxon>
        <taxon>Dikarya</taxon>
        <taxon>Ascomycota</taxon>
        <taxon>Pezizomycotina</taxon>
        <taxon>Lecanoromycetes</taxon>
        <taxon>OSLEUM clade</taxon>
        <taxon>Lecanoromycetidae</taxon>
        <taxon>Lecanorales</taxon>
        <taxon>Lecanorineae</taxon>
        <taxon>Parmeliaceae</taxon>
        <taxon>Letharia</taxon>
    </lineage>
</organism>
<dbReference type="Proteomes" id="UP000593566">
    <property type="component" value="Unassembled WGS sequence"/>
</dbReference>
<dbReference type="GO" id="GO:0005634">
    <property type="term" value="C:nucleus"/>
    <property type="evidence" value="ECO:0007669"/>
    <property type="project" value="UniProtKB-SubCell"/>
</dbReference>
<comment type="function">
    <text evidence="23">Acts as a catalytic component of the CCR4-NOT core complex, which in the nucleus seems to be a general transcription factor, and in the cytoplasm the major mRNA deadenylase involved in mRNA turnover. Ccr4 has 3'-5' RNase activity with a strong preference for polyadenylated substrates and also low exonuclease activity towards single-stranded DNA.</text>
</comment>
<dbReference type="GeneID" id="59332925"/>
<dbReference type="Gene3D" id="3.80.10.10">
    <property type="entry name" value="Ribonuclease Inhibitor"/>
    <property type="match status" value="1"/>
</dbReference>
<dbReference type="PROSITE" id="PS51450">
    <property type="entry name" value="LRR"/>
    <property type="match status" value="1"/>
</dbReference>
<feature type="compositionally biased region" description="Low complexity" evidence="24">
    <location>
        <begin position="135"/>
        <end position="147"/>
    </location>
</feature>
<evidence type="ECO:0000313" key="26">
    <source>
        <dbReference type="EMBL" id="KAF6230178.1"/>
    </source>
</evidence>
<dbReference type="SUPFAM" id="SSF56219">
    <property type="entry name" value="DNase I-like"/>
    <property type="match status" value="1"/>
</dbReference>
<evidence type="ECO:0000256" key="8">
    <source>
        <dbReference type="ARBA" id="ARBA00022614"/>
    </source>
</evidence>
<keyword evidence="8" id="KW-0433">Leucine-rich repeat</keyword>
<evidence type="ECO:0000256" key="2">
    <source>
        <dbReference type="ARBA" id="ARBA00001946"/>
    </source>
</evidence>
<dbReference type="GO" id="GO:0004535">
    <property type="term" value="F:poly(A)-specific ribonuclease activity"/>
    <property type="evidence" value="ECO:0007669"/>
    <property type="project" value="UniProtKB-EC"/>
</dbReference>
<evidence type="ECO:0000256" key="6">
    <source>
        <dbReference type="ARBA" id="ARBA00012161"/>
    </source>
</evidence>
<evidence type="ECO:0000256" key="7">
    <source>
        <dbReference type="ARBA" id="ARBA00022490"/>
    </source>
</evidence>
<comment type="caution">
    <text evidence="26">The sequence shown here is derived from an EMBL/GenBank/DDBJ whole genome shotgun (WGS) entry which is preliminary data.</text>
</comment>
<evidence type="ECO:0000256" key="9">
    <source>
        <dbReference type="ARBA" id="ARBA00022722"/>
    </source>
</evidence>
<keyword evidence="9" id="KW-0540">Nuclease</keyword>
<evidence type="ECO:0000256" key="4">
    <source>
        <dbReference type="ARBA" id="ARBA00004496"/>
    </source>
</evidence>
<dbReference type="SUPFAM" id="SSF52058">
    <property type="entry name" value="L domain-like"/>
    <property type="match status" value="1"/>
</dbReference>
<dbReference type="InterPro" id="IPR001611">
    <property type="entry name" value="Leu-rich_rpt"/>
</dbReference>
<dbReference type="PANTHER" id="PTHR12121:SF100">
    <property type="entry name" value="POLY(A)-SPECIFIC RIBONUCLEASE"/>
    <property type="match status" value="1"/>
</dbReference>
<dbReference type="InterPro" id="IPR003591">
    <property type="entry name" value="Leu-rich_rpt_typical-subtyp"/>
</dbReference>
<dbReference type="GO" id="GO:0003723">
    <property type="term" value="F:RNA binding"/>
    <property type="evidence" value="ECO:0007669"/>
    <property type="project" value="UniProtKB-KW"/>
</dbReference>
<dbReference type="InterPro" id="IPR036691">
    <property type="entry name" value="Endo/exonu/phosph_ase_sf"/>
</dbReference>
<dbReference type="PANTHER" id="PTHR12121">
    <property type="entry name" value="CARBON CATABOLITE REPRESSOR PROTEIN 4"/>
    <property type="match status" value="1"/>
</dbReference>
<feature type="compositionally biased region" description="Low complexity" evidence="24">
    <location>
        <begin position="185"/>
        <end position="204"/>
    </location>
</feature>
<keyword evidence="11" id="KW-0677">Repeat</keyword>
<dbReference type="InterPro" id="IPR032675">
    <property type="entry name" value="LRR_dom_sf"/>
</dbReference>
<comment type="similarity">
    <text evidence="5">Belongs to the CCR4/nocturin family.</text>
</comment>
<evidence type="ECO:0000256" key="17">
    <source>
        <dbReference type="ARBA" id="ARBA00023163"/>
    </source>
</evidence>
<keyword evidence="15" id="KW-0694">RNA-binding</keyword>
<feature type="region of interest" description="Disordered" evidence="24">
    <location>
        <begin position="289"/>
        <end position="310"/>
    </location>
</feature>
<evidence type="ECO:0000256" key="15">
    <source>
        <dbReference type="ARBA" id="ARBA00022884"/>
    </source>
</evidence>
<dbReference type="FunFam" id="3.60.10.10:FF:000037">
    <property type="entry name" value="Glucose-repressible alcohol dehydrogenase transcriptional effector"/>
    <property type="match status" value="1"/>
</dbReference>
<reference evidence="26 27" key="1">
    <citation type="journal article" date="2020" name="Genomics">
        <title>Complete, high-quality genomes from long-read metagenomic sequencing of two wolf lichen thalli reveals enigmatic genome architecture.</title>
        <authorList>
            <person name="McKenzie S.K."/>
            <person name="Walston R.F."/>
            <person name="Allen J.L."/>
        </authorList>
    </citation>
    <scope>NUCLEOTIDE SEQUENCE [LARGE SCALE GENOMIC DNA]</scope>
    <source>
        <strain evidence="26">WasteWater1</strain>
    </source>
</reference>
<evidence type="ECO:0000256" key="23">
    <source>
        <dbReference type="ARBA" id="ARBA00045495"/>
    </source>
</evidence>
<accession>A0A8H6FKJ0</accession>
<protein>
    <recommendedName>
        <fullName evidence="19">CCR4-Not complex 3'-5'-exoribonuclease subunit Ccr4</fullName>
        <ecNumber evidence="6">3.1.13.4</ecNumber>
    </recommendedName>
    <alternativeName>
        <fullName evidence="20">Carbon catabolite repressor protein 4</fullName>
    </alternativeName>
    <alternativeName>
        <fullName evidence="21">Cytoplasmic deadenylase</fullName>
    </alternativeName>
    <alternativeName>
        <fullName evidence="22">Glucose-repressible alcohol dehydrogenase transcriptional effector</fullName>
    </alternativeName>
</protein>
<dbReference type="EMBL" id="JACCJB010000002">
    <property type="protein sequence ID" value="KAF6230178.1"/>
    <property type="molecule type" value="Genomic_DNA"/>
</dbReference>
<evidence type="ECO:0000256" key="11">
    <source>
        <dbReference type="ARBA" id="ARBA00022737"/>
    </source>
</evidence>
<keyword evidence="14" id="KW-0460">Magnesium</keyword>
<evidence type="ECO:0000256" key="16">
    <source>
        <dbReference type="ARBA" id="ARBA00023015"/>
    </source>
</evidence>
<evidence type="ECO:0000256" key="10">
    <source>
        <dbReference type="ARBA" id="ARBA00022723"/>
    </source>
</evidence>
<keyword evidence="16" id="KW-0805">Transcription regulation</keyword>
<dbReference type="GO" id="GO:0046872">
    <property type="term" value="F:metal ion binding"/>
    <property type="evidence" value="ECO:0007669"/>
    <property type="project" value="UniProtKB-KW"/>
</dbReference>
<feature type="compositionally biased region" description="Polar residues" evidence="24">
    <location>
        <begin position="121"/>
        <end position="134"/>
    </location>
</feature>
<comment type="subcellular location">
    <subcellularLocation>
        <location evidence="4">Cytoplasm</location>
    </subcellularLocation>
    <subcellularLocation>
        <location evidence="3">Nucleus</location>
    </subcellularLocation>
</comment>
<dbReference type="Gene3D" id="3.60.10.10">
    <property type="entry name" value="Endonuclease/exonuclease/phosphatase"/>
    <property type="match status" value="1"/>
</dbReference>
<name>A0A8H6FKJ0_9LECA</name>
<feature type="domain" description="Endonuclease/exonuclease/phosphatase" evidence="25">
    <location>
        <begin position="471"/>
        <end position="815"/>
    </location>
</feature>
<feature type="compositionally biased region" description="Polar residues" evidence="24">
    <location>
        <begin position="214"/>
        <end position="247"/>
    </location>
</feature>
<evidence type="ECO:0000313" key="27">
    <source>
        <dbReference type="Proteomes" id="UP000593566"/>
    </source>
</evidence>
<evidence type="ECO:0000256" key="19">
    <source>
        <dbReference type="ARBA" id="ARBA00023475"/>
    </source>
</evidence>
<evidence type="ECO:0000256" key="21">
    <source>
        <dbReference type="ARBA" id="ARBA00031469"/>
    </source>
</evidence>
<dbReference type="Pfam" id="PF03372">
    <property type="entry name" value="Exo_endo_phos"/>
    <property type="match status" value="1"/>
</dbReference>
<keyword evidence="27" id="KW-1185">Reference proteome</keyword>
<feature type="region of interest" description="Disordered" evidence="24">
    <location>
        <begin position="68"/>
        <end position="148"/>
    </location>
</feature>
<evidence type="ECO:0000256" key="20">
    <source>
        <dbReference type="ARBA" id="ARBA00030493"/>
    </source>
</evidence>
<comment type="catalytic activity">
    <reaction evidence="1">
        <text>Exonucleolytic cleavage of poly(A) to 5'-AMP.</text>
        <dbReference type="EC" id="3.1.13.4"/>
    </reaction>
</comment>
<feature type="region of interest" description="Disordered" evidence="24">
    <location>
        <begin position="170"/>
        <end position="247"/>
    </location>
</feature>
<evidence type="ECO:0000256" key="5">
    <source>
        <dbReference type="ARBA" id="ARBA00010774"/>
    </source>
</evidence>
<feature type="compositionally biased region" description="Polar residues" evidence="24">
    <location>
        <begin position="94"/>
        <end position="110"/>
    </location>
</feature>
<keyword evidence="18" id="KW-0539">Nucleus</keyword>
<keyword evidence="7" id="KW-0963">Cytoplasm</keyword>
<dbReference type="GO" id="GO:0005737">
    <property type="term" value="C:cytoplasm"/>
    <property type="evidence" value="ECO:0007669"/>
    <property type="project" value="UniProtKB-SubCell"/>
</dbReference>
<gene>
    <name evidence="26" type="ORF">HO133_004517</name>
</gene>
<evidence type="ECO:0000256" key="14">
    <source>
        <dbReference type="ARBA" id="ARBA00022842"/>
    </source>
</evidence>
<dbReference type="InterPro" id="IPR050410">
    <property type="entry name" value="CCR4/nocturin_mRNA_transcr"/>
</dbReference>
<comment type="cofactor">
    <cofactor evidence="2">
        <name>Mg(2+)</name>
        <dbReference type="ChEBI" id="CHEBI:18420"/>
    </cofactor>
</comment>
<feature type="region of interest" description="Disordered" evidence="24">
    <location>
        <begin position="672"/>
        <end position="693"/>
    </location>
</feature>
<evidence type="ECO:0000256" key="22">
    <source>
        <dbReference type="ARBA" id="ARBA00033317"/>
    </source>
</evidence>
<evidence type="ECO:0000256" key="13">
    <source>
        <dbReference type="ARBA" id="ARBA00022839"/>
    </source>
</evidence>
<evidence type="ECO:0000259" key="25">
    <source>
        <dbReference type="Pfam" id="PF03372"/>
    </source>
</evidence>
<keyword evidence="13" id="KW-0269">Exonuclease</keyword>
<dbReference type="FunFam" id="3.80.10.10:FF:000447">
    <property type="entry name" value="Glucose-repressible alcohol dehydrogenase transcriptional effector"/>
    <property type="match status" value="1"/>
</dbReference>
<dbReference type="Pfam" id="PF13855">
    <property type="entry name" value="LRR_8"/>
    <property type="match status" value="1"/>
</dbReference>
<evidence type="ECO:0000256" key="3">
    <source>
        <dbReference type="ARBA" id="ARBA00004123"/>
    </source>
</evidence>
<dbReference type="RefSeq" id="XP_037157435.1">
    <property type="nucleotide sequence ID" value="XM_037295434.1"/>
</dbReference>
<keyword evidence="10" id="KW-0479">Metal-binding</keyword>
<keyword evidence="17" id="KW-0804">Transcription</keyword>
<evidence type="ECO:0000256" key="1">
    <source>
        <dbReference type="ARBA" id="ARBA00001663"/>
    </source>
</evidence>
<evidence type="ECO:0000256" key="18">
    <source>
        <dbReference type="ARBA" id="ARBA00023242"/>
    </source>
</evidence>
<sequence>MRRNLHQQRFRWIHKDYDACVAVKWTTECIGRVIYLAKLQQFHRQESPHGITTSSILSLEIGQLQPLEPRPEHANDFPMPMVERRSSRKSTSSITDLNTTIATLKNTQQNHHPRHLARSGSPVNSGRGSYANDTPSPSRSPVSQASSQNPYAMYSQGHQQGQHAMMNGGQHQRFMQPGAGHKFQHQSYQQHHGQQTNHHPQNQNGGHGIGHQHTFSSGTLSNVTPHFTPNTLHNGNSSNSQVGGINDNFIPNQHWQRQMQLAAESRQAQSAPHHHCKKEGVISRVSKALEPTPAEEAAEEGEEERNRATTVGEISRQDWDALDCSGQGMRAISTSIFAYKFLKKLYLDHNRLARLDPVVGHLRNLTHLDISNNQIMELPEEIGMLVNLKELLVFDNNLQTLPYEVGYLFKLETLGVDGNPLDEDLKEHIVHHGTKSLVTHLRENATPGTPPNERPRVEIDTSPASEILSVLSYNILCDKYATKSHYGYTPSDVLSWDYRREVILNELKDHDADIVCLQEVDRESFDEYFRRELAVNDYRGVFWPKTRAKTMAEKDAKLVDGCATFYKGSKYVCLDKVLIDFANTAINRPDMKGEHDTFNRVMPRDHVAVVTFLENRMTGSRMIVGNAHIFWDPAFEDVKVVQVAILLEQISKQAEKWAKYPPCTDKAAFRHSEVDSRGNPDTADEPAPEPSVSLEYSSGPQIPLIICGDFNAAAGSGVYDLITRGSLPGNHPDLGNRGYGSLTREGMAHPFKLKSAYSTTAELSFTNYTPSFIGVIDYIWYSTNALQVRHLLGSVEEEYLRKVPGFPNHHFPSDHLALKAEFSVKQRRETKGAEITNGVQREWERSN</sequence>
<evidence type="ECO:0000256" key="12">
    <source>
        <dbReference type="ARBA" id="ARBA00022801"/>
    </source>
</evidence>
<dbReference type="InterPro" id="IPR005135">
    <property type="entry name" value="Endo/exonuclease/phosphatase"/>
</dbReference>
<proteinExistence type="inferred from homology"/>